<dbReference type="Pfam" id="PF01261">
    <property type="entry name" value="AP_endonuc_2"/>
    <property type="match status" value="1"/>
</dbReference>
<dbReference type="InterPro" id="IPR050312">
    <property type="entry name" value="IolE/XylAMocC-like"/>
</dbReference>
<gene>
    <name evidence="2" type="ORF">NSA47_04490</name>
</gene>
<dbReference type="PANTHER" id="PTHR12110:SF21">
    <property type="entry name" value="XYLOSE ISOMERASE-LIKE TIM BARREL DOMAIN-CONTAINING PROTEIN"/>
    <property type="match status" value="1"/>
</dbReference>
<name>A0AAE3KZ73_9FIRM</name>
<keyword evidence="3" id="KW-1185">Reference proteome</keyword>
<dbReference type="SUPFAM" id="SSF51658">
    <property type="entry name" value="Xylose isomerase-like"/>
    <property type="match status" value="1"/>
</dbReference>
<proteinExistence type="predicted"/>
<organism evidence="2 3">
    <name type="scientific">Irregularibacter muris</name>
    <dbReference type="NCBI Taxonomy" id="1796619"/>
    <lineage>
        <taxon>Bacteria</taxon>
        <taxon>Bacillati</taxon>
        <taxon>Bacillota</taxon>
        <taxon>Clostridia</taxon>
        <taxon>Eubacteriales</taxon>
        <taxon>Eubacteriaceae</taxon>
        <taxon>Irregularibacter</taxon>
    </lineage>
</organism>
<evidence type="ECO:0000313" key="2">
    <source>
        <dbReference type="EMBL" id="MCR1898246.1"/>
    </source>
</evidence>
<accession>A0AAE3KZ73</accession>
<evidence type="ECO:0000313" key="3">
    <source>
        <dbReference type="Proteomes" id="UP001205748"/>
    </source>
</evidence>
<dbReference type="Proteomes" id="UP001205748">
    <property type="component" value="Unassembled WGS sequence"/>
</dbReference>
<dbReference type="EMBL" id="JANKAS010000003">
    <property type="protein sequence ID" value="MCR1898246.1"/>
    <property type="molecule type" value="Genomic_DNA"/>
</dbReference>
<protein>
    <submittedName>
        <fullName evidence="2">Sugar phosphate isomerase/epimerase</fullName>
    </submittedName>
</protein>
<sequence length="280" mass="32621">MKQVHLEQIAPMNHIYRFYELKDYFKTISDIGYKSIDLWTCGAHYLLDYNSYQQTKPIKDMLKKYGLSVICITPEQTCPKPHNMASKSPELIKRTRAYFQNAILAASELECSKISISSGWQFLSEPREQAWNRSVEMVGTLCNFAEKYGVYLTMETLSPQSTTLVNTINDMEQMIEEVNSRNFTVTIDLDTITNAGECIQQYFDVFGERVNHCHYMDNRRGFPGHLAWGDGESIPGKDFQEFNKNNYKGHFTLEYTLSKYFKEPAKVYENTWTLLKDYII</sequence>
<dbReference type="AlphaFoldDB" id="A0AAE3KZ73"/>
<dbReference type="PANTHER" id="PTHR12110">
    <property type="entry name" value="HYDROXYPYRUVATE ISOMERASE"/>
    <property type="match status" value="1"/>
</dbReference>
<feature type="domain" description="Xylose isomerase-like TIM barrel" evidence="1">
    <location>
        <begin position="26"/>
        <end position="268"/>
    </location>
</feature>
<reference evidence="2" key="1">
    <citation type="submission" date="2022-07" db="EMBL/GenBank/DDBJ databases">
        <title>Enhanced cultured diversity of the mouse gut microbiota enables custom-made synthetic communities.</title>
        <authorList>
            <person name="Afrizal A."/>
        </authorList>
    </citation>
    <scope>NUCLEOTIDE SEQUENCE</scope>
    <source>
        <strain evidence="2">DSM 28593</strain>
    </source>
</reference>
<dbReference type="GO" id="GO:0016853">
    <property type="term" value="F:isomerase activity"/>
    <property type="evidence" value="ECO:0007669"/>
    <property type="project" value="UniProtKB-KW"/>
</dbReference>
<dbReference type="InterPro" id="IPR013022">
    <property type="entry name" value="Xyl_isomerase-like_TIM-brl"/>
</dbReference>
<dbReference type="Gene3D" id="3.20.20.150">
    <property type="entry name" value="Divalent-metal-dependent TIM barrel enzymes"/>
    <property type="match status" value="1"/>
</dbReference>
<dbReference type="InterPro" id="IPR036237">
    <property type="entry name" value="Xyl_isomerase-like_sf"/>
</dbReference>
<evidence type="ECO:0000259" key="1">
    <source>
        <dbReference type="Pfam" id="PF01261"/>
    </source>
</evidence>
<comment type="caution">
    <text evidence="2">The sequence shown here is derived from an EMBL/GenBank/DDBJ whole genome shotgun (WGS) entry which is preliminary data.</text>
</comment>
<dbReference type="RefSeq" id="WP_257529722.1">
    <property type="nucleotide sequence ID" value="NZ_JANKAS010000003.1"/>
</dbReference>
<keyword evidence="2" id="KW-0413">Isomerase</keyword>